<reference evidence="2" key="1">
    <citation type="journal article" date="2023" name="BMC Genomics">
        <title>Chromosome-level genome assemblies of Cutaneotrichosporon spp. (Trichosporonales, Basidiomycota) reveal imbalanced evolution between nucleotide sequences and chromosome synteny.</title>
        <authorList>
            <person name="Kobayashi Y."/>
            <person name="Kayamori A."/>
            <person name="Aoki K."/>
            <person name="Shiwa Y."/>
            <person name="Matsutani M."/>
            <person name="Fujita N."/>
            <person name="Sugita T."/>
            <person name="Iwasaki W."/>
            <person name="Tanaka N."/>
            <person name="Takashima M."/>
        </authorList>
    </citation>
    <scope>NUCLEOTIDE SEQUENCE</scope>
    <source>
        <strain evidence="2">HIS019</strain>
    </source>
</reference>
<dbReference type="PANTHER" id="PTHR47098">
    <property type="entry name" value="PROTEIN MAK32"/>
    <property type="match status" value="1"/>
</dbReference>
<gene>
    <name evidence="2" type="ORF">CcaverHIS019_0304760</name>
</gene>
<proteinExistence type="predicted"/>
<dbReference type="GeneID" id="85494276"/>
<dbReference type="AlphaFoldDB" id="A0AA48IFD3"/>
<sequence>MFDQSTPPSGRVATLGMLIIDHFAVHDAGGREVPADEPILGGGGLYATVAARQFLPASNVGFIADVGPDFPPAFRQQLEGLGEMVYFRSRDVTTRALNIYSGSRIGEGAQSFRYLVPRKQITPRDYLPPCPVGGVSWLHVVCDTQRAVSILEEAEAFKVEGWKGKMAWEPLVRTNADVAEYAALAARFDVFSPNHLELQTIVGRDDGVEANAAAFQARCSTPIVVRAGADGAFALSSDWKGWVPAFWRVGEESHIVDVTGGGNAFVGGLLAGLLLTRDLRAACIYGTTAASFAIEGRGIPRLSTEGGHELWNGVDVWERLKEMVRRTELLEQSSS</sequence>
<dbReference type="InterPro" id="IPR029056">
    <property type="entry name" value="Ribokinase-like"/>
</dbReference>
<dbReference type="Gene3D" id="3.40.1190.20">
    <property type="match status" value="1"/>
</dbReference>
<dbReference type="EMBL" id="AP028214">
    <property type="protein sequence ID" value="BEI90406.1"/>
    <property type="molecule type" value="Genomic_DNA"/>
</dbReference>
<evidence type="ECO:0000313" key="3">
    <source>
        <dbReference type="Proteomes" id="UP001233271"/>
    </source>
</evidence>
<feature type="domain" description="Carbohydrate kinase PfkB" evidence="1">
    <location>
        <begin position="179"/>
        <end position="298"/>
    </location>
</feature>
<keyword evidence="3" id="KW-1185">Reference proteome</keyword>
<dbReference type="Pfam" id="PF00294">
    <property type="entry name" value="PfkB"/>
    <property type="match status" value="1"/>
</dbReference>
<name>A0AA48IFD3_9TREE</name>
<organism evidence="2 3">
    <name type="scientific">Cutaneotrichosporon cavernicola</name>
    <dbReference type="NCBI Taxonomy" id="279322"/>
    <lineage>
        <taxon>Eukaryota</taxon>
        <taxon>Fungi</taxon>
        <taxon>Dikarya</taxon>
        <taxon>Basidiomycota</taxon>
        <taxon>Agaricomycotina</taxon>
        <taxon>Tremellomycetes</taxon>
        <taxon>Trichosporonales</taxon>
        <taxon>Trichosporonaceae</taxon>
        <taxon>Cutaneotrichosporon</taxon>
    </lineage>
</organism>
<dbReference type="SUPFAM" id="SSF53613">
    <property type="entry name" value="Ribokinase-like"/>
    <property type="match status" value="1"/>
</dbReference>
<dbReference type="RefSeq" id="XP_060455671.1">
    <property type="nucleotide sequence ID" value="XM_060598927.1"/>
</dbReference>
<protein>
    <recommendedName>
        <fullName evidence="1">Carbohydrate kinase PfkB domain-containing protein</fullName>
    </recommendedName>
</protein>
<accession>A0AA48IFD3</accession>
<dbReference type="KEGG" id="ccac:CcaHIS019_0304760"/>
<dbReference type="PANTHER" id="PTHR47098:SF2">
    <property type="entry name" value="PROTEIN MAK32"/>
    <property type="match status" value="1"/>
</dbReference>
<dbReference type="Proteomes" id="UP001233271">
    <property type="component" value="Chromosome 3"/>
</dbReference>
<dbReference type="InterPro" id="IPR011611">
    <property type="entry name" value="PfkB_dom"/>
</dbReference>
<evidence type="ECO:0000313" key="2">
    <source>
        <dbReference type="EMBL" id="BEI90406.1"/>
    </source>
</evidence>
<evidence type="ECO:0000259" key="1">
    <source>
        <dbReference type="Pfam" id="PF00294"/>
    </source>
</evidence>